<comment type="function">
    <text evidence="16">Bifunctional enzyme that catalyzes the fourth and fifth sequential steps of CoA biosynthetic pathway. The fourth reaction is catalyzed by the phosphopantetheine adenylyltransferase, coded by the coaD domain; the fifth reaction is catalyzed by the dephospho-CoA kinase, coded by the coaE domain. May act as a point of CoA biosynthesis regulation.</text>
</comment>
<feature type="signal peptide" evidence="22">
    <location>
        <begin position="1"/>
        <end position="22"/>
    </location>
</feature>
<gene>
    <name evidence="24" type="ORF">CLUMA_CG013104</name>
</gene>
<keyword evidence="7" id="KW-0808">Transferase</keyword>
<dbReference type="GO" id="GO:0004140">
    <property type="term" value="F:dephospho-CoA kinase activity"/>
    <property type="evidence" value="ECO:0007669"/>
    <property type="project" value="UniProtKB-EC"/>
</dbReference>
<dbReference type="HAMAP" id="MF_00376">
    <property type="entry name" value="Dephospho_CoA_kinase"/>
    <property type="match status" value="1"/>
</dbReference>
<dbReference type="PROSITE" id="PS51219">
    <property type="entry name" value="DPCK"/>
    <property type="match status" value="1"/>
</dbReference>
<sequence length="497" mass="56237">MSGLKNGLLIITCLSKLPASLSVASKRIVNNLYIHYHPNEPLKYDKFSKTLLSIYTSSIEICGNIDVRVLVSTIKNKSNIIARLDKMDLILVDQNEYKPDKVLSSLRLTSDTIESLLDDSNPCYNSVVLGGTFDRLHVGHKILLSEAALRAKKRLVVGVTDVNMITSKKLPELVLPLQQRMDDVRAFLNDIDHTLTYEIVPIQDPFGPTATEPDLDLIVVSSETMKGGEKVNEIRRGKNFRELEIYSIPLVEVKQVLKEKEQKVSSSNQRMDILGSQFKEPFPRSHLPKRPYIIGLIGGIASGKSKMTERFQKMGAGVIDCDKLAHSLYEPGEECYQSMIDAFGSEIVDSVNRIDRKVLGAIVFSNKEKLQLLNGIVWPNLLKKAKQRVKELHEKEGKEIIILEAAVLLQAGWETECHEIWSCIIPSEVATKRIMERNNLSEEEAKARIASQMRNFQVVDHSNVVFSSLWSYEYSQEQAEKAWNELLRRLEISPSKF</sequence>
<keyword evidence="5" id="KW-0963">Cytoplasm</keyword>
<evidence type="ECO:0000256" key="14">
    <source>
        <dbReference type="ARBA" id="ARBA00051310"/>
    </source>
</evidence>
<keyword evidence="12" id="KW-0496">Mitochondrion</keyword>
<evidence type="ECO:0000256" key="15">
    <source>
        <dbReference type="ARBA" id="ARBA00051912"/>
    </source>
</evidence>
<dbReference type="Gene3D" id="3.40.50.620">
    <property type="entry name" value="HUPs"/>
    <property type="match status" value="1"/>
</dbReference>
<dbReference type="CDD" id="cd02022">
    <property type="entry name" value="DPCK"/>
    <property type="match status" value="1"/>
</dbReference>
<comment type="similarity">
    <text evidence="19">In the central section; belongs to the eukaryotic CoaD family.</text>
</comment>
<evidence type="ECO:0000256" key="20">
    <source>
        <dbReference type="ARBA" id="ARBA00066359"/>
    </source>
</evidence>
<evidence type="ECO:0000313" key="24">
    <source>
        <dbReference type="EMBL" id="CRK99796.1"/>
    </source>
</evidence>
<evidence type="ECO:0000256" key="1">
    <source>
        <dbReference type="ARBA" id="ARBA00004305"/>
    </source>
</evidence>
<comment type="subcellular location">
    <subcellularLocation>
        <location evidence="2">Cytoplasm</location>
    </subcellularLocation>
    <subcellularLocation>
        <location evidence="1">Mitochondrion matrix</location>
    </subcellularLocation>
</comment>
<comment type="catalytic activity">
    <reaction evidence="14">
        <text>(R)-4'-phosphopantetheine + ATP + H(+) = 3'-dephospho-CoA + diphosphate</text>
        <dbReference type="Rhea" id="RHEA:19801"/>
        <dbReference type="ChEBI" id="CHEBI:15378"/>
        <dbReference type="ChEBI" id="CHEBI:30616"/>
        <dbReference type="ChEBI" id="CHEBI:33019"/>
        <dbReference type="ChEBI" id="CHEBI:57328"/>
        <dbReference type="ChEBI" id="CHEBI:61723"/>
        <dbReference type="EC" id="2.7.7.3"/>
    </reaction>
    <physiologicalReaction direction="left-to-right" evidence="14">
        <dbReference type="Rhea" id="RHEA:19802"/>
    </physiologicalReaction>
</comment>
<evidence type="ECO:0000313" key="25">
    <source>
        <dbReference type="Proteomes" id="UP000183832"/>
    </source>
</evidence>
<name>A0A1J1IJS8_9DIPT</name>
<dbReference type="EMBL" id="CVRI01000053">
    <property type="protein sequence ID" value="CRK99796.1"/>
    <property type="molecule type" value="Genomic_DNA"/>
</dbReference>
<dbReference type="InterPro" id="IPR001977">
    <property type="entry name" value="Depp_CoAkinase"/>
</dbReference>
<comment type="pathway">
    <text evidence="17">Cofactor biosynthesis; coenzyme A biosynthesis; CoA from (R)-pantothenate: step 4/5.</text>
</comment>
<keyword evidence="11" id="KW-0067">ATP-binding</keyword>
<dbReference type="PANTHER" id="PTHR10695:SF46">
    <property type="entry name" value="BIFUNCTIONAL COENZYME A SYNTHASE-RELATED"/>
    <property type="match status" value="1"/>
</dbReference>
<evidence type="ECO:0000256" key="3">
    <source>
        <dbReference type="ARBA" id="ARBA00011245"/>
    </source>
</evidence>
<keyword evidence="25" id="KW-1185">Reference proteome</keyword>
<dbReference type="Proteomes" id="UP000183832">
    <property type="component" value="Unassembled WGS sequence"/>
</dbReference>
<dbReference type="OrthoDB" id="330671at2759"/>
<dbReference type="GO" id="GO:0015937">
    <property type="term" value="P:coenzyme A biosynthetic process"/>
    <property type="evidence" value="ECO:0007669"/>
    <property type="project" value="InterPro"/>
</dbReference>
<dbReference type="FunFam" id="3.40.50.620:FF:000089">
    <property type="entry name" value="Bifunctional coenzyme A synthase"/>
    <property type="match status" value="1"/>
</dbReference>
<evidence type="ECO:0000256" key="2">
    <source>
        <dbReference type="ARBA" id="ARBA00004496"/>
    </source>
</evidence>
<evidence type="ECO:0000256" key="7">
    <source>
        <dbReference type="ARBA" id="ARBA00022679"/>
    </source>
</evidence>
<evidence type="ECO:0000256" key="22">
    <source>
        <dbReference type="SAM" id="SignalP"/>
    </source>
</evidence>
<evidence type="ECO:0000256" key="21">
    <source>
        <dbReference type="ARBA" id="ARBA00067394"/>
    </source>
</evidence>
<evidence type="ECO:0000256" key="11">
    <source>
        <dbReference type="ARBA" id="ARBA00022840"/>
    </source>
</evidence>
<evidence type="ECO:0000256" key="18">
    <source>
        <dbReference type="ARBA" id="ARBA00060696"/>
    </source>
</evidence>
<dbReference type="InterPro" id="IPR014729">
    <property type="entry name" value="Rossmann-like_a/b/a_fold"/>
</dbReference>
<dbReference type="InterPro" id="IPR027417">
    <property type="entry name" value="P-loop_NTPase"/>
</dbReference>
<keyword evidence="6" id="KW-0597">Phosphoprotein</keyword>
<evidence type="ECO:0000256" key="13">
    <source>
        <dbReference type="ARBA" id="ARBA00023268"/>
    </source>
</evidence>
<dbReference type="InterPro" id="IPR004821">
    <property type="entry name" value="Cyt_trans-like"/>
</dbReference>
<dbReference type="GO" id="GO:0004595">
    <property type="term" value="F:pantetheine-phosphate adenylyltransferase activity"/>
    <property type="evidence" value="ECO:0007669"/>
    <property type="project" value="UniProtKB-EC"/>
</dbReference>
<dbReference type="STRING" id="568069.A0A1J1IJS8"/>
<dbReference type="SUPFAM" id="SSF52374">
    <property type="entry name" value="Nucleotidylyl transferase"/>
    <property type="match status" value="1"/>
</dbReference>
<evidence type="ECO:0000256" key="4">
    <source>
        <dbReference type="ARBA" id="ARBA00012392"/>
    </source>
</evidence>
<evidence type="ECO:0000256" key="9">
    <source>
        <dbReference type="ARBA" id="ARBA00022741"/>
    </source>
</evidence>
<dbReference type="EC" id="2.7.1.24" evidence="20"/>
<evidence type="ECO:0000256" key="10">
    <source>
        <dbReference type="ARBA" id="ARBA00022777"/>
    </source>
</evidence>
<evidence type="ECO:0000256" key="8">
    <source>
        <dbReference type="ARBA" id="ARBA00022695"/>
    </source>
</evidence>
<comment type="pathway">
    <text evidence="18">Cofactor biosynthesis; coenzyme A biosynthesis; CoA from (R)-pantothenate: step 5/5.</text>
</comment>
<keyword evidence="10" id="KW-0418">Kinase</keyword>
<dbReference type="Pfam" id="PF01467">
    <property type="entry name" value="CTP_transf_like"/>
    <property type="match status" value="1"/>
</dbReference>
<dbReference type="AlphaFoldDB" id="A0A1J1IJS8"/>
<evidence type="ECO:0000256" key="12">
    <source>
        <dbReference type="ARBA" id="ARBA00023128"/>
    </source>
</evidence>
<dbReference type="Pfam" id="PF01121">
    <property type="entry name" value="CoaE"/>
    <property type="match status" value="1"/>
</dbReference>
<protein>
    <recommendedName>
        <fullName evidence="21">Bifunctional coenzyme A synthase</fullName>
        <ecNumber evidence="20">2.7.1.24</ecNumber>
        <ecNumber evidence="4">2.7.7.3</ecNumber>
    </recommendedName>
</protein>
<evidence type="ECO:0000256" key="6">
    <source>
        <dbReference type="ARBA" id="ARBA00022553"/>
    </source>
</evidence>
<evidence type="ECO:0000259" key="23">
    <source>
        <dbReference type="Pfam" id="PF01467"/>
    </source>
</evidence>
<proteinExistence type="inferred from homology"/>
<feature type="domain" description="Cytidyltransferase-like" evidence="23">
    <location>
        <begin position="128"/>
        <end position="269"/>
    </location>
</feature>
<dbReference type="NCBIfam" id="TIGR00152">
    <property type="entry name" value="dephospho-CoA kinase"/>
    <property type="match status" value="1"/>
</dbReference>
<dbReference type="CDD" id="cd02164">
    <property type="entry name" value="PPAT_CoAS"/>
    <property type="match status" value="1"/>
</dbReference>
<dbReference type="EC" id="2.7.7.3" evidence="4"/>
<evidence type="ECO:0000256" key="16">
    <source>
        <dbReference type="ARBA" id="ARBA00059677"/>
    </source>
</evidence>
<dbReference type="NCBIfam" id="TIGR00125">
    <property type="entry name" value="cyt_tran_rel"/>
    <property type="match status" value="1"/>
</dbReference>
<comment type="subunit">
    <text evidence="3">Monomer.</text>
</comment>
<organism evidence="24 25">
    <name type="scientific">Clunio marinus</name>
    <dbReference type="NCBI Taxonomy" id="568069"/>
    <lineage>
        <taxon>Eukaryota</taxon>
        <taxon>Metazoa</taxon>
        <taxon>Ecdysozoa</taxon>
        <taxon>Arthropoda</taxon>
        <taxon>Hexapoda</taxon>
        <taxon>Insecta</taxon>
        <taxon>Pterygota</taxon>
        <taxon>Neoptera</taxon>
        <taxon>Endopterygota</taxon>
        <taxon>Diptera</taxon>
        <taxon>Nematocera</taxon>
        <taxon>Chironomoidea</taxon>
        <taxon>Chironomidae</taxon>
        <taxon>Clunio</taxon>
    </lineage>
</organism>
<keyword evidence="22" id="KW-0732">Signal</keyword>
<reference evidence="24 25" key="1">
    <citation type="submission" date="2015-04" db="EMBL/GenBank/DDBJ databases">
        <authorList>
            <person name="Syromyatnikov M.Y."/>
            <person name="Popov V.N."/>
        </authorList>
    </citation>
    <scope>NUCLEOTIDE SEQUENCE [LARGE SCALE GENOMIC DNA]</scope>
</reference>
<accession>A0A1J1IJS8</accession>
<comment type="catalytic activity">
    <reaction evidence="15">
        <text>3'-dephospho-CoA + ATP = ADP + CoA + H(+)</text>
        <dbReference type="Rhea" id="RHEA:18245"/>
        <dbReference type="ChEBI" id="CHEBI:15378"/>
        <dbReference type="ChEBI" id="CHEBI:30616"/>
        <dbReference type="ChEBI" id="CHEBI:57287"/>
        <dbReference type="ChEBI" id="CHEBI:57328"/>
        <dbReference type="ChEBI" id="CHEBI:456216"/>
        <dbReference type="EC" id="2.7.1.24"/>
    </reaction>
    <physiologicalReaction direction="left-to-right" evidence="15">
        <dbReference type="Rhea" id="RHEA:18246"/>
    </physiologicalReaction>
</comment>
<dbReference type="GO" id="GO:0005524">
    <property type="term" value="F:ATP binding"/>
    <property type="evidence" value="ECO:0007669"/>
    <property type="project" value="UniProtKB-KW"/>
</dbReference>
<dbReference type="NCBIfam" id="NF001985">
    <property type="entry name" value="PRK00777.1"/>
    <property type="match status" value="1"/>
</dbReference>
<evidence type="ECO:0000256" key="17">
    <source>
        <dbReference type="ARBA" id="ARBA00060565"/>
    </source>
</evidence>
<dbReference type="PANTHER" id="PTHR10695">
    <property type="entry name" value="DEPHOSPHO-COA KINASE-RELATED"/>
    <property type="match status" value="1"/>
</dbReference>
<feature type="chain" id="PRO_5012927151" description="Bifunctional coenzyme A synthase" evidence="22">
    <location>
        <begin position="23"/>
        <end position="497"/>
    </location>
</feature>
<dbReference type="GO" id="GO:0005759">
    <property type="term" value="C:mitochondrial matrix"/>
    <property type="evidence" value="ECO:0007669"/>
    <property type="project" value="UniProtKB-SubCell"/>
</dbReference>
<evidence type="ECO:0000256" key="5">
    <source>
        <dbReference type="ARBA" id="ARBA00022490"/>
    </source>
</evidence>
<keyword evidence="13" id="KW-0511">Multifunctional enzyme</keyword>
<dbReference type="FunFam" id="3.40.50.300:FF:000899">
    <property type="entry name" value="Bifunctional coenzyme A synthase"/>
    <property type="match status" value="1"/>
</dbReference>
<evidence type="ECO:0000256" key="19">
    <source>
        <dbReference type="ARBA" id="ARBA00061673"/>
    </source>
</evidence>
<keyword evidence="8" id="KW-0548">Nucleotidyltransferase</keyword>
<keyword evidence="9" id="KW-0547">Nucleotide-binding</keyword>
<dbReference type="Gene3D" id="3.40.50.300">
    <property type="entry name" value="P-loop containing nucleotide triphosphate hydrolases"/>
    <property type="match status" value="1"/>
</dbReference>
<dbReference type="SUPFAM" id="SSF52540">
    <property type="entry name" value="P-loop containing nucleoside triphosphate hydrolases"/>
    <property type="match status" value="1"/>
</dbReference>